<name>A0A0Z8BSG8_STRSU</name>
<evidence type="ECO:0000313" key="1">
    <source>
        <dbReference type="EMBL" id="CYU12358.1"/>
    </source>
</evidence>
<dbReference type="Proteomes" id="UP000073434">
    <property type="component" value="Unassembled WGS sequence"/>
</dbReference>
<dbReference type="SUPFAM" id="SSF52540">
    <property type="entry name" value="P-loop containing nucleoside triphosphate hydrolases"/>
    <property type="match status" value="1"/>
</dbReference>
<evidence type="ECO:0000313" key="2">
    <source>
        <dbReference type="Proteomes" id="UP000073434"/>
    </source>
</evidence>
<dbReference type="Gene3D" id="3.40.50.300">
    <property type="entry name" value="P-loop containing nucleotide triphosphate hydrolases"/>
    <property type="match status" value="1"/>
</dbReference>
<dbReference type="EMBL" id="FIFW01000001">
    <property type="protein sequence ID" value="CYU12358.1"/>
    <property type="molecule type" value="Genomic_DNA"/>
</dbReference>
<accession>A0A0Z8BSG8</accession>
<dbReference type="PANTHER" id="PTHR37816">
    <property type="entry name" value="YALI0E33011P"/>
    <property type="match status" value="1"/>
</dbReference>
<dbReference type="PANTHER" id="PTHR37816:SF3">
    <property type="entry name" value="MODULATES DNA TOPOLOGY"/>
    <property type="match status" value="1"/>
</dbReference>
<reference evidence="1 2" key="1">
    <citation type="submission" date="2016-02" db="EMBL/GenBank/DDBJ databases">
        <authorList>
            <consortium name="Pathogen Informatics"/>
        </authorList>
    </citation>
    <scope>NUCLEOTIDE SEQUENCE [LARGE SCALE GENOMIC DNA]</scope>
    <source>
        <strain evidence="1 2">LSS23</strain>
    </source>
</reference>
<dbReference type="InterPro" id="IPR052922">
    <property type="entry name" value="Cytidylate_Kinase-2"/>
</dbReference>
<dbReference type="AlphaFoldDB" id="A0A0Z8BSG8"/>
<sequence>MKKVMIIGCPGAGKSTFSLKLKEITGLPLYHLDQLNWLPDKTTVAREVFQSRQEEVLGQDRWIIDGNYGSTYELRMAACDTIIFLDYPEEVCVEGLYNRVGKTRADMPWVEEAVDEELLAFVKDFRTQVRPTIFNLLSIYQDKNIFIFTSRKEANDYLKKLKKP</sequence>
<gene>
    <name evidence="1" type="primary">flaR</name>
    <name evidence="1" type="ORF">ERS132385_00039</name>
</gene>
<dbReference type="InterPro" id="IPR027417">
    <property type="entry name" value="P-loop_NTPase"/>
</dbReference>
<protein>
    <submittedName>
        <fullName evidence="1">DNA topology modulation protein FlaR</fullName>
    </submittedName>
</protein>
<proteinExistence type="predicted"/>
<dbReference type="RefSeq" id="WP_044688639.1">
    <property type="nucleotide sequence ID" value="NZ_CEEW01000068.1"/>
</dbReference>
<organism evidence="1 2">
    <name type="scientific">Streptococcus suis</name>
    <dbReference type="NCBI Taxonomy" id="1307"/>
    <lineage>
        <taxon>Bacteria</taxon>
        <taxon>Bacillati</taxon>
        <taxon>Bacillota</taxon>
        <taxon>Bacilli</taxon>
        <taxon>Lactobacillales</taxon>
        <taxon>Streptococcaceae</taxon>
        <taxon>Streptococcus</taxon>
    </lineage>
</organism>